<dbReference type="GO" id="GO:0043130">
    <property type="term" value="F:ubiquitin binding"/>
    <property type="evidence" value="ECO:0007669"/>
    <property type="project" value="InterPro"/>
</dbReference>
<dbReference type="InterPro" id="IPR042575">
    <property type="entry name" value="UBAP1_C"/>
</dbReference>
<evidence type="ECO:0000259" key="1">
    <source>
        <dbReference type="PROSITE" id="PS50030"/>
    </source>
</evidence>
<dbReference type="PROSITE" id="PS50030">
    <property type="entry name" value="UBA"/>
    <property type="match status" value="1"/>
</dbReference>
<dbReference type="Proteomes" id="UP000694402">
    <property type="component" value="Unassembled WGS sequence"/>
</dbReference>
<dbReference type="Pfam" id="PF21267">
    <property type="entry name" value="UBAP-1_UBA2"/>
    <property type="match status" value="1"/>
</dbReference>
<dbReference type="Gene3D" id="1.20.120.1920">
    <property type="entry name" value="UBAP1 SOUBA domain"/>
    <property type="match status" value="1"/>
</dbReference>
<dbReference type="GO" id="GO:0000813">
    <property type="term" value="C:ESCRT I complex"/>
    <property type="evidence" value="ECO:0007669"/>
    <property type="project" value="InterPro"/>
</dbReference>
<dbReference type="GO" id="GO:0043162">
    <property type="term" value="P:ubiquitin-dependent protein catabolic process via the multivesicular body sorting pathway"/>
    <property type="evidence" value="ECO:0007669"/>
    <property type="project" value="InterPro"/>
</dbReference>
<reference evidence="2" key="3">
    <citation type="submission" date="2025-09" db="UniProtKB">
        <authorList>
            <consortium name="Ensembl"/>
        </authorList>
    </citation>
    <scope>IDENTIFICATION</scope>
</reference>
<keyword evidence="3" id="KW-1185">Reference proteome</keyword>
<dbReference type="InterPro" id="IPR049467">
    <property type="entry name" value="UBAP-1-like_UBA2"/>
</dbReference>
<feature type="domain" description="UBA" evidence="1">
    <location>
        <begin position="236"/>
        <end position="279"/>
    </location>
</feature>
<dbReference type="InterPro" id="IPR015940">
    <property type="entry name" value="UBA"/>
</dbReference>
<reference evidence="2" key="2">
    <citation type="submission" date="2025-08" db="UniProtKB">
        <authorList>
            <consortium name="Ensembl"/>
        </authorList>
    </citation>
    <scope>IDENTIFICATION</scope>
</reference>
<proteinExistence type="predicted"/>
<dbReference type="GeneTree" id="ENSGT00390000008092"/>
<reference evidence="3" key="1">
    <citation type="journal article" date="2018" name="PLoS ONE">
        <title>Chinook salmon (Oncorhynchus tshawytscha) genome and transcriptome.</title>
        <authorList>
            <person name="Christensen K.A."/>
            <person name="Leong J.S."/>
            <person name="Sakhrani D."/>
            <person name="Biagi C.A."/>
            <person name="Minkley D.R."/>
            <person name="Withler R.E."/>
            <person name="Rondeau E.B."/>
            <person name="Koop B.F."/>
            <person name="Devlin R.H."/>
        </authorList>
    </citation>
    <scope>NUCLEOTIDE SEQUENCE [LARGE SCALE GENOMIC DNA]</scope>
</reference>
<dbReference type="PANTHER" id="PTHR15960">
    <property type="entry name" value="LD44032P"/>
    <property type="match status" value="1"/>
</dbReference>
<dbReference type="PANTHER" id="PTHR15960:SF3">
    <property type="entry name" value="UBIQUITIN-ASSOCIATED PROTEIN 1-LIKE"/>
    <property type="match status" value="1"/>
</dbReference>
<dbReference type="Ensembl" id="ENSOTST00005196077.1">
    <property type="protein sequence ID" value="ENSOTSP00005114280.1"/>
    <property type="gene ID" value="ENSOTSG00005062303.1"/>
</dbReference>
<name>A0AAZ3PCQ6_ONCTS</name>
<gene>
    <name evidence="2" type="primary">UBAP1L</name>
    <name evidence="2" type="synonym">LOC121846084</name>
</gene>
<evidence type="ECO:0000313" key="3">
    <source>
        <dbReference type="Proteomes" id="UP000694402"/>
    </source>
</evidence>
<protein>
    <submittedName>
        <fullName evidence="2">Ubiquitin associated protein 1 like</fullName>
    </submittedName>
</protein>
<dbReference type="InterPro" id="IPR038870">
    <property type="entry name" value="UBAP1"/>
</dbReference>
<accession>A0AAZ3PCQ6</accession>
<sequence>HYCCLVIVQLRSSELFSIVDYSIHQSPYFILVGMGKCISQQTSLSRLASRVHTLSCTINVALMLRECCQFHAQAVSQVVNLQAHRAASVRLGFQANPLPLWGWFSFFHKLPTSPPPRSLSHSLCSSPLCVQSLSPYFCLPALPSVTSQPLGSHAASALDSSVELLSALSPEERELLHAITERGYPLRTAIIALQKTGQQSPEQILRYLVACDRLCERGYDEAQVEEALEMFQNCETKAEEFLHLLAQFNEMGFQQNAIKEVLLVHENHRERALEELMMRVA</sequence>
<dbReference type="AlphaFoldDB" id="A0AAZ3PCQ6"/>
<evidence type="ECO:0000313" key="2">
    <source>
        <dbReference type="Ensembl" id="ENSOTSP00005114280.1"/>
    </source>
</evidence>
<organism evidence="2 3">
    <name type="scientific">Oncorhynchus tshawytscha</name>
    <name type="common">Chinook salmon</name>
    <name type="synonym">Salmo tshawytscha</name>
    <dbReference type="NCBI Taxonomy" id="74940"/>
    <lineage>
        <taxon>Eukaryota</taxon>
        <taxon>Metazoa</taxon>
        <taxon>Chordata</taxon>
        <taxon>Craniata</taxon>
        <taxon>Vertebrata</taxon>
        <taxon>Euteleostomi</taxon>
        <taxon>Actinopterygii</taxon>
        <taxon>Neopterygii</taxon>
        <taxon>Teleostei</taxon>
        <taxon>Protacanthopterygii</taxon>
        <taxon>Salmoniformes</taxon>
        <taxon>Salmonidae</taxon>
        <taxon>Salmoninae</taxon>
        <taxon>Oncorhynchus</taxon>
    </lineage>
</organism>
<dbReference type="CDD" id="cd14316">
    <property type="entry name" value="UBA2_UBAP1_like"/>
    <property type="match status" value="1"/>
</dbReference>